<accession>A0A430QN31</accession>
<evidence type="ECO:0000259" key="5">
    <source>
        <dbReference type="PROSITE" id="PS50219"/>
    </source>
</evidence>
<evidence type="ECO:0000256" key="1">
    <source>
        <dbReference type="ARBA" id="ARBA00004496"/>
    </source>
</evidence>
<comment type="subcellular location">
    <subcellularLocation>
        <location evidence="1">Cytoplasm</location>
    </subcellularLocation>
</comment>
<sequence length="1019" mass="116798">MNDYVNKIEPENTKYSLFQLHPSSCTAMETEVEITAMCSFSDLLFIGTSKGLVSQLIIQELYDNKTSFCFSNVLSRRIFTKPISRLENSSKKTTLSIFSDENLTLCNAEKLEIMNFIPSFKGVSSFHLCSFDDEKEKCISPQFLCVASDSSYISINLRTNSTTELLRSVKEPVRNYIVYFTQNEFIVSGPGSLGIIVDANGVSHRAPLQLSPNIVEVFVWTNYFFTITDEFFTIHNILTQSQIQTINLQKPSVACFSADAHLLYFTGTSDCNTDTTSIRNIQVLGPERWDLIARRFILTGCLKQAFLVQQQERNRLTQAMQLQVEKFKHEQQLFDKRRQRVLGLLGFYHFEKGELDKAASYFEQSTIDIREILFRYSDLLPKGCYFMPNWFYKLHQTNPEANHDNDDNAQTSGINLTSDLCILRAAEDSDNDDHDLTISSSWLLKYEEFLFNFLRKHHKSKFVEKHLHFVETALVKLYVRLQQAGIQPYPYELIIDTSSSDSQSGEGGLTKSTNNNNQGLVDLISSLIHIDVEDLTVYLENNNAYHALALIYRWQGNLSGALEIWRKLVYNELNDSSFPGVEFYISILLDLSAHNSTDSQKQSLYKGAAIHSSNDVNYEFSVYSELVWNHFMQALTTNHEIIAEQLMLRFPIPSSYVNSSCELSVIEGSTTETSLESSLAPSQILSPNHIIKSLISSYPNMTMTYLKHLCSSLPNCHPENHNLLGKLYLNTLLMKLRSTDNLSDDQMKKQIRKLRTEFCQLIRYSLLISHKTLLDRLYNESVAVQKKLAYELAILEGKANNHVKALKYLIEDVNDYKAALYYCLTFSRQQPIHCSARNNDTNVKCNTIAVNSLGTYHHWNQFEFMEGDSSNQSISSLLFTTFVEICLDRLHTNENNSKDIKKMILNLLNNPDLKFNYSKLLSRFPSTWNILEIKPFLHNAFRSTLQEWSELQLEYGLTKYNAKLSIVDLPNKSHFLLIKDDTLCSVCHQSICVYGPSDSFAWLIPKNQVVHTHCLSSNQ</sequence>
<dbReference type="PROSITE" id="PS50219">
    <property type="entry name" value="CNH"/>
    <property type="match status" value="1"/>
</dbReference>
<evidence type="ECO:0000256" key="2">
    <source>
        <dbReference type="ARBA" id="ARBA00022448"/>
    </source>
</evidence>
<dbReference type="EMBL" id="QMKO01001528">
    <property type="protein sequence ID" value="RTG89081.1"/>
    <property type="molecule type" value="Genomic_DNA"/>
</dbReference>
<dbReference type="AlphaFoldDB" id="A0A430QN31"/>
<dbReference type="PANTHER" id="PTHR12894">
    <property type="entry name" value="CNH DOMAIN CONTAINING"/>
    <property type="match status" value="1"/>
</dbReference>
<keyword evidence="2" id="KW-0813">Transport</keyword>
<protein>
    <submittedName>
        <fullName evidence="6">Vacuolar protein sorting-associated protein 3</fullName>
    </submittedName>
</protein>
<comment type="caution">
    <text evidence="6">The sequence shown here is derived from an EMBL/GenBank/DDBJ whole genome shotgun (WGS) entry which is preliminary data.</text>
</comment>
<dbReference type="GO" id="GO:0034058">
    <property type="term" value="P:endosomal vesicle fusion"/>
    <property type="evidence" value="ECO:0007669"/>
    <property type="project" value="TreeGrafter"/>
</dbReference>
<evidence type="ECO:0000313" key="7">
    <source>
        <dbReference type="Proteomes" id="UP000290809"/>
    </source>
</evidence>
<dbReference type="InterPro" id="IPR001180">
    <property type="entry name" value="CNH_dom"/>
</dbReference>
<dbReference type="InterPro" id="IPR032914">
    <property type="entry name" value="Vam6/VPS39/TRAP1"/>
</dbReference>
<dbReference type="STRING" id="6184.A0A430QN31"/>
<evidence type="ECO:0000313" key="6">
    <source>
        <dbReference type="EMBL" id="RTG89081.1"/>
    </source>
</evidence>
<dbReference type="GO" id="GO:0015031">
    <property type="term" value="P:protein transport"/>
    <property type="evidence" value="ECO:0007669"/>
    <property type="project" value="UniProtKB-KW"/>
</dbReference>
<dbReference type="Proteomes" id="UP000290809">
    <property type="component" value="Unassembled WGS sequence"/>
</dbReference>
<keyword evidence="4" id="KW-0653">Protein transport</keyword>
<gene>
    <name evidence="6" type="ORF">DC041_0008401</name>
</gene>
<organism evidence="6 7">
    <name type="scientific">Schistosoma bovis</name>
    <name type="common">Blood fluke</name>
    <dbReference type="NCBI Taxonomy" id="6184"/>
    <lineage>
        <taxon>Eukaryota</taxon>
        <taxon>Metazoa</taxon>
        <taxon>Spiralia</taxon>
        <taxon>Lophotrochozoa</taxon>
        <taxon>Platyhelminthes</taxon>
        <taxon>Trematoda</taxon>
        <taxon>Digenea</taxon>
        <taxon>Strigeidida</taxon>
        <taxon>Schistosomatoidea</taxon>
        <taxon>Schistosomatidae</taxon>
        <taxon>Schistosoma</taxon>
    </lineage>
</organism>
<dbReference type="GO" id="GO:0005737">
    <property type="term" value="C:cytoplasm"/>
    <property type="evidence" value="ECO:0007669"/>
    <property type="project" value="UniProtKB-SubCell"/>
</dbReference>
<evidence type="ECO:0000256" key="4">
    <source>
        <dbReference type="ARBA" id="ARBA00022927"/>
    </source>
</evidence>
<keyword evidence="7" id="KW-1185">Reference proteome</keyword>
<dbReference type="GO" id="GO:0016020">
    <property type="term" value="C:membrane"/>
    <property type="evidence" value="ECO:0007669"/>
    <property type="project" value="TreeGrafter"/>
</dbReference>
<feature type="domain" description="CNH" evidence="5">
    <location>
        <begin position="1"/>
        <end position="261"/>
    </location>
</feature>
<keyword evidence="3" id="KW-0963">Cytoplasm</keyword>
<name>A0A430QN31_SCHBO</name>
<dbReference type="PANTHER" id="PTHR12894:SF27">
    <property type="entry name" value="TRANSFORMING GROWTH FACTOR-BETA RECEPTOR-ASSOCIATED PROTEIN 1"/>
    <property type="match status" value="1"/>
</dbReference>
<dbReference type="GO" id="GO:0006914">
    <property type="term" value="P:autophagy"/>
    <property type="evidence" value="ECO:0007669"/>
    <property type="project" value="TreeGrafter"/>
</dbReference>
<proteinExistence type="predicted"/>
<reference evidence="6 7" key="1">
    <citation type="journal article" date="2019" name="PLoS Pathog.">
        <title>Genome sequence of the bovine parasite Schistosoma bovis Tanzania.</title>
        <authorList>
            <person name="Oey H."/>
            <person name="Zakrzewski M."/>
            <person name="Gobert G."/>
            <person name="Gravermann K."/>
            <person name="Stoye J."/>
            <person name="Jones M."/>
            <person name="Mcmanus D."/>
            <person name="Krause L."/>
        </authorList>
    </citation>
    <scope>NUCLEOTIDE SEQUENCE [LARGE SCALE GENOMIC DNA]</scope>
    <source>
        <strain evidence="6 7">TAN1997</strain>
    </source>
</reference>
<evidence type="ECO:0000256" key="3">
    <source>
        <dbReference type="ARBA" id="ARBA00022490"/>
    </source>
</evidence>